<dbReference type="SUPFAM" id="SSF53756">
    <property type="entry name" value="UDP-Glycosyltransferase/glycogen phosphorylase"/>
    <property type="match status" value="1"/>
</dbReference>
<dbReference type="CDD" id="cd03789">
    <property type="entry name" value="GT9_LPS_heptosyltransferase"/>
    <property type="match status" value="1"/>
</dbReference>
<dbReference type="InterPro" id="IPR051199">
    <property type="entry name" value="LPS_LOS_Heptosyltrfase"/>
</dbReference>
<dbReference type="GO" id="GO:0009244">
    <property type="term" value="P:lipopolysaccharide core region biosynthetic process"/>
    <property type="evidence" value="ECO:0007669"/>
    <property type="project" value="TreeGrafter"/>
</dbReference>
<proteinExistence type="predicted"/>
<dbReference type="PANTHER" id="PTHR30160:SF1">
    <property type="entry name" value="LIPOPOLYSACCHARIDE 1,2-N-ACETYLGLUCOSAMINETRANSFERASE-RELATED"/>
    <property type="match status" value="1"/>
</dbReference>
<dbReference type="GO" id="GO:0005829">
    <property type="term" value="C:cytosol"/>
    <property type="evidence" value="ECO:0007669"/>
    <property type="project" value="TreeGrafter"/>
</dbReference>
<comment type="caution">
    <text evidence="3">The sequence shown here is derived from an EMBL/GenBank/DDBJ whole genome shotgun (WGS) entry which is preliminary data.</text>
</comment>
<evidence type="ECO:0000313" key="3">
    <source>
        <dbReference type="EMBL" id="RZS85804.1"/>
    </source>
</evidence>
<name>A0A4Q7NL15_9BURK</name>
<keyword evidence="1" id="KW-0328">Glycosyltransferase</keyword>
<dbReference type="OrthoDB" id="9807356at2"/>
<dbReference type="Proteomes" id="UP000292445">
    <property type="component" value="Unassembled WGS sequence"/>
</dbReference>
<protein>
    <submittedName>
        <fullName evidence="3">ADP-heptose:LPS heptosyltransferase</fullName>
    </submittedName>
</protein>
<reference evidence="3 4" key="1">
    <citation type="submission" date="2019-02" db="EMBL/GenBank/DDBJ databases">
        <title>Genomic Encyclopedia of Type Strains, Phase IV (KMG-IV): sequencing the most valuable type-strain genomes for metagenomic binning, comparative biology and taxonomic classification.</title>
        <authorList>
            <person name="Goeker M."/>
        </authorList>
    </citation>
    <scope>NUCLEOTIDE SEQUENCE [LARGE SCALE GENOMIC DNA]</scope>
    <source>
        <strain evidence="3 4">K24</strain>
    </source>
</reference>
<sequence>MTDTPDVHPLWQPEPRRIAVFRALQLGDMLCAVPALRALRARFPHARITLVGLAGARAFQQRFARYVDELAAFPGLEGLPEQPARPEALPAFFDRARAQRFDVALQLHGSGRLTNDIVRRLGAARLAGFQPGQAPGSERNAWWLPWPDRLPEVERYLALMRFLDVPCMDAALEFPLADEDRQAAARLAAREGLRPDRTVLVHPGARLSSRRWPADRYAAVASAVARAGFDVALTGSGEERALTRQVARLAGTPLRDLAGRTDLGTLAALLERCRLLICNDTGVSHVAAAMRTPSVVVASGSDVHRWAPADRTRHVVLWHDVACRPCAYPDCPIGHPCALGIKASEVIRQAERMLCKEPSHA</sequence>
<dbReference type="InterPro" id="IPR002201">
    <property type="entry name" value="Glyco_trans_9"/>
</dbReference>
<dbReference type="GO" id="GO:0008713">
    <property type="term" value="F:ADP-heptose-lipopolysaccharide heptosyltransferase activity"/>
    <property type="evidence" value="ECO:0007669"/>
    <property type="project" value="TreeGrafter"/>
</dbReference>
<gene>
    <name evidence="3" type="ORF">EV675_1834</name>
</gene>
<keyword evidence="4" id="KW-1185">Reference proteome</keyword>
<dbReference type="AlphaFoldDB" id="A0A4Q7NL15"/>
<dbReference type="PANTHER" id="PTHR30160">
    <property type="entry name" value="TETRAACYLDISACCHARIDE 4'-KINASE-RELATED"/>
    <property type="match status" value="1"/>
</dbReference>
<evidence type="ECO:0000313" key="4">
    <source>
        <dbReference type="Proteomes" id="UP000292445"/>
    </source>
</evidence>
<dbReference type="Pfam" id="PF01075">
    <property type="entry name" value="Glyco_transf_9"/>
    <property type="match status" value="1"/>
</dbReference>
<organism evidence="3 4">
    <name type="scientific">Pigmentiphaga kullae</name>
    <dbReference type="NCBI Taxonomy" id="151784"/>
    <lineage>
        <taxon>Bacteria</taxon>
        <taxon>Pseudomonadati</taxon>
        <taxon>Pseudomonadota</taxon>
        <taxon>Betaproteobacteria</taxon>
        <taxon>Burkholderiales</taxon>
        <taxon>Alcaligenaceae</taxon>
        <taxon>Pigmentiphaga</taxon>
    </lineage>
</organism>
<accession>A0A4Q7NL15</accession>
<evidence type="ECO:0000256" key="2">
    <source>
        <dbReference type="ARBA" id="ARBA00022679"/>
    </source>
</evidence>
<dbReference type="RefSeq" id="WP_130356958.1">
    <property type="nucleotide sequence ID" value="NZ_SGXC01000001.1"/>
</dbReference>
<keyword evidence="2 3" id="KW-0808">Transferase</keyword>
<evidence type="ECO:0000256" key="1">
    <source>
        <dbReference type="ARBA" id="ARBA00022676"/>
    </source>
</evidence>
<dbReference type="EMBL" id="SGXC01000001">
    <property type="protein sequence ID" value="RZS85804.1"/>
    <property type="molecule type" value="Genomic_DNA"/>
</dbReference>
<dbReference type="Gene3D" id="3.40.50.2000">
    <property type="entry name" value="Glycogen Phosphorylase B"/>
    <property type="match status" value="2"/>
</dbReference>